<dbReference type="Proteomes" id="UP001156691">
    <property type="component" value="Unassembled WGS sequence"/>
</dbReference>
<gene>
    <name evidence="2" type="ORF">GCM10010862_26130</name>
</gene>
<accession>A0ABQ5W668</accession>
<evidence type="ECO:0000313" key="3">
    <source>
        <dbReference type="Proteomes" id="UP001156691"/>
    </source>
</evidence>
<organism evidence="2 3">
    <name type="scientific">Devosia nitrariae</name>
    <dbReference type="NCBI Taxonomy" id="2071872"/>
    <lineage>
        <taxon>Bacteria</taxon>
        <taxon>Pseudomonadati</taxon>
        <taxon>Pseudomonadota</taxon>
        <taxon>Alphaproteobacteria</taxon>
        <taxon>Hyphomicrobiales</taxon>
        <taxon>Devosiaceae</taxon>
        <taxon>Devosia</taxon>
    </lineage>
</organism>
<dbReference type="InterPro" id="IPR016181">
    <property type="entry name" value="Acyl_CoA_acyltransferase"/>
</dbReference>
<dbReference type="SUPFAM" id="SSF55729">
    <property type="entry name" value="Acyl-CoA N-acyltransferases (Nat)"/>
    <property type="match status" value="1"/>
</dbReference>
<protein>
    <recommendedName>
        <fullName evidence="1">N-acetyltransferase domain-containing protein</fullName>
    </recommendedName>
</protein>
<comment type="caution">
    <text evidence="2">The sequence shown here is derived from an EMBL/GenBank/DDBJ whole genome shotgun (WGS) entry which is preliminary data.</text>
</comment>
<evidence type="ECO:0000259" key="1">
    <source>
        <dbReference type="PROSITE" id="PS51186"/>
    </source>
</evidence>
<dbReference type="RefSeq" id="WP_284340766.1">
    <property type="nucleotide sequence ID" value="NZ_BSNS01000011.1"/>
</dbReference>
<evidence type="ECO:0000313" key="2">
    <source>
        <dbReference type="EMBL" id="GLQ55354.1"/>
    </source>
</evidence>
<name>A0ABQ5W668_9HYPH</name>
<dbReference type="EMBL" id="BSNS01000011">
    <property type="protein sequence ID" value="GLQ55354.1"/>
    <property type="molecule type" value="Genomic_DNA"/>
</dbReference>
<reference evidence="3" key="1">
    <citation type="journal article" date="2019" name="Int. J. Syst. Evol. Microbiol.">
        <title>The Global Catalogue of Microorganisms (GCM) 10K type strain sequencing project: providing services to taxonomists for standard genome sequencing and annotation.</title>
        <authorList>
            <consortium name="The Broad Institute Genomics Platform"/>
            <consortium name="The Broad Institute Genome Sequencing Center for Infectious Disease"/>
            <person name="Wu L."/>
            <person name="Ma J."/>
        </authorList>
    </citation>
    <scope>NUCLEOTIDE SEQUENCE [LARGE SCALE GENOMIC DNA]</scope>
    <source>
        <strain evidence="3">NBRC 112416</strain>
    </source>
</reference>
<sequence length="179" mass="19175">MTSTQPTGSAGAPAYVISVATAEDIPDILALQARNQISRGGALSIEFPAEWFERAVKDMPVVIGRREGQLAGFLVSSSQEATRHLALSQAKYRAYPAGKEAYNSGPLCIAASERGRGLAWKLFEAQRSLLPGREGVAFIRRDNAVSRAVHAKYGFQEVAAFSHAGVEYLVVSYSAVDAS</sequence>
<dbReference type="Gene3D" id="3.40.630.30">
    <property type="match status" value="1"/>
</dbReference>
<proteinExistence type="predicted"/>
<feature type="domain" description="N-acetyltransferase" evidence="1">
    <location>
        <begin position="15"/>
        <end position="179"/>
    </location>
</feature>
<dbReference type="InterPro" id="IPR000182">
    <property type="entry name" value="GNAT_dom"/>
</dbReference>
<keyword evidence="3" id="KW-1185">Reference proteome</keyword>
<dbReference type="PROSITE" id="PS51186">
    <property type="entry name" value="GNAT"/>
    <property type="match status" value="1"/>
</dbReference>